<evidence type="ECO:0000313" key="3">
    <source>
        <dbReference type="Proteomes" id="UP000799324"/>
    </source>
</evidence>
<evidence type="ECO:0000313" key="2">
    <source>
        <dbReference type="EMBL" id="KAF2653802.1"/>
    </source>
</evidence>
<keyword evidence="1" id="KW-0812">Transmembrane</keyword>
<keyword evidence="1" id="KW-0472">Membrane</keyword>
<evidence type="ECO:0000256" key="1">
    <source>
        <dbReference type="SAM" id="Phobius"/>
    </source>
</evidence>
<gene>
    <name evidence="2" type="ORF">K491DRAFT_502566</name>
</gene>
<protein>
    <submittedName>
        <fullName evidence="2">Uncharacterized protein</fullName>
    </submittedName>
</protein>
<name>A0A6A6T291_9PLEO</name>
<dbReference type="AlphaFoldDB" id="A0A6A6T291"/>
<feature type="transmembrane region" description="Helical" evidence="1">
    <location>
        <begin position="185"/>
        <end position="208"/>
    </location>
</feature>
<dbReference type="EMBL" id="MU004375">
    <property type="protein sequence ID" value="KAF2653802.1"/>
    <property type="molecule type" value="Genomic_DNA"/>
</dbReference>
<sequence>METWHLHLIILCCLASVPVYLIWLVFRTTVNALQRAYSFSYQLANMPGNPLLTVFCRDLAVRTAWILPYIVRCYLRHHTPFLTDVLKFCDYLYPLETTTGEQFLIGLLIHACIRSRLEARHGSQALVVILQSWENSSFFQKHGHIIHAGLKVGLYILLYVVQYLLPHEPRIGKPTMANLSLGILYGLASFVWFHSLFLFSLNDFYGTVQRYTRWQRRRFRPRSSMNQEETLKLPSHEEELEAEFVFEDGVQLL</sequence>
<feature type="transmembrane region" description="Helical" evidence="1">
    <location>
        <begin position="6"/>
        <end position="26"/>
    </location>
</feature>
<proteinExistence type="predicted"/>
<organism evidence="2 3">
    <name type="scientific">Lophiostoma macrostomum CBS 122681</name>
    <dbReference type="NCBI Taxonomy" id="1314788"/>
    <lineage>
        <taxon>Eukaryota</taxon>
        <taxon>Fungi</taxon>
        <taxon>Dikarya</taxon>
        <taxon>Ascomycota</taxon>
        <taxon>Pezizomycotina</taxon>
        <taxon>Dothideomycetes</taxon>
        <taxon>Pleosporomycetidae</taxon>
        <taxon>Pleosporales</taxon>
        <taxon>Lophiostomataceae</taxon>
        <taxon>Lophiostoma</taxon>
    </lineage>
</organism>
<feature type="transmembrane region" description="Helical" evidence="1">
    <location>
        <begin position="145"/>
        <end position="165"/>
    </location>
</feature>
<keyword evidence="3" id="KW-1185">Reference proteome</keyword>
<reference evidence="2" key="1">
    <citation type="journal article" date="2020" name="Stud. Mycol.">
        <title>101 Dothideomycetes genomes: a test case for predicting lifestyles and emergence of pathogens.</title>
        <authorList>
            <person name="Haridas S."/>
            <person name="Albert R."/>
            <person name="Binder M."/>
            <person name="Bloem J."/>
            <person name="Labutti K."/>
            <person name="Salamov A."/>
            <person name="Andreopoulos B."/>
            <person name="Baker S."/>
            <person name="Barry K."/>
            <person name="Bills G."/>
            <person name="Bluhm B."/>
            <person name="Cannon C."/>
            <person name="Castanera R."/>
            <person name="Culley D."/>
            <person name="Daum C."/>
            <person name="Ezra D."/>
            <person name="Gonzalez J."/>
            <person name="Henrissat B."/>
            <person name="Kuo A."/>
            <person name="Liang C."/>
            <person name="Lipzen A."/>
            <person name="Lutzoni F."/>
            <person name="Magnuson J."/>
            <person name="Mondo S."/>
            <person name="Nolan M."/>
            <person name="Ohm R."/>
            <person name="Pangilinan J."/>
            <person name="Park H.-J."/>
            <person name="Ramirez L."/>
            <person name="Alfaro M."/>
            <person name="Sun H."/>
            <person name="Tritt A."/>
            <person name="Yoshinaga Y."/>
            <person name="Zwiers L.-H."/>
            <person name="Turgeon B."/>
            <person name="Goodwin S."/>
            <person name="Spatafora J."/>
            <person name="Crous P."/>
            <person name="Grigoriev I."/>
        </authorList>
    </citation>
    <scope>NUCLEOTIDE SEQUENCE</scope>
    <source>
        <strain evidence="2">CBS 122681</strain>
    </source>
</reference>
<accession>A0A6A6T291</accession>
<keyword evidence="1" id="KW-1133">Transmembrane helix</keyword>
<dbReference type="Proteomes" id="UP000799324">
    <property type="component" value="Unassembled WGS sequence"/>
</dbReference>